<reference evidence="2" key="1">
    <citation type="journal article" date="2013" name="Nat. Genet.">
        <title>The duck genome and transcriptome provide insight into an avian influenza virus reservoir species.</title>
        <authorList>
            <person name="Huang Y."/>
            <person name="Li Y."/>
            <person name="Burt D.W."/>
            <person name="Chen H."/>
            <person name="Zhang Y."/>
            <person name="Qian W."/>
            <person name="Kim H."/>
            <person name="Gan S."/>
            <person name="Zhao Y."/>
            <person name="Li J."/>
            <person name="Yi K."/>
            <person name="Feng H."/>
            <person name="Zhu P."/>
            <person name="Li B."/>
            <person name="Liu Q."/>
            <person name="Fairley S."/>
            <person name="Magor K.E."/>
            <person name="Du Z."/>
            <person name="Hu X."/>
            <person name="Goodman L."/>
            <person name="Tafer H."/>
            <person name="Vignal A."/>
            <person name="Lee T."/>
            <person name="Kim K.W."/>
            <person name="Sheng Z."/>
            <person name="An Y."/>
            <person name="Searle S."/>
            <person name="Herrero J."/>
            <person name="Groenen M.A."/>
            <person name="Crooijmans R.P."/>
            <person name="Faraut T."/>
            <person name="Cai Q."/>
            <person name="Webster R.G."/>
            <person name="Aldridge J.R."/>
            <person name="Warren W.C."/>
            <person name="Bartschat S."/>
            <person name="Kehr S."/>
            <person name="Marz M."/>
            <person name="Stadler P.F."/>
            <person name="Smith J."/>
            <person name="Kraus R.H."/>
            <person name="Zhao Y."/>
            <person name="Ren L."/>
            <person name="Fei J."/>
            <person name="Morisson M."/>
            <person name="Kaiser P."/>
            <person name="Griffin D.K."/>
            <person name="Rao M."/>
            <person name="Pitel F."/>
            <person name="Wang J."/>
            <person name="Li N."/>
        </authorList>
    </citation>
    <scope>NUCLEOTIDE SEQUENCE [LARGE SCALE GENOMIC DNA]</scope>
</reference>
<organism evidence="1 2">
    <name type="scientific">Anas platyrhynchos</name>
    <name type="common">Mallard</name>
    <name type="synonym">Anas boschas</name>
    <dbReference type="NCBI Taxonomy" id="8839"/>
    <lineage>
        <taxon>Eukaryota</taxon>
        <taxon>Metazoa</taxon>
        <taxon>Chordata</taxon>
        <taxon>Craniata</taxon>
        <taxon>Vertebrata</taxon>
        <taxon>Euteleostomi</taxon>
        <taxon>Archelosauria</taxon>
        <taxon>Archosauria</taxon>
        <taxon>Dinosauria</taxon>
        <taxon>Saurischia</taxon>
        <taxon>Theropoda</taxon>
        <taxon>Coelurosauria</taxon>
        <taxon>Aves</taxon>
        <taxon>Neognathae</taxon>
        <taxon>Galloanserae</taxon>
        <taxon>Anseriformes</taxon>
        <taxon>Anatidae</taxon>
        <taxon>Anatinae</taxon>
        <taxon>Anas</taxon>
    </lineage>
</organism>
<evidence type="ECO:0000313" key="1">
    <source>
        <dbReference type="EMBL" id="EOA94348.1"/>
    </source>
</evidence>
<accession>R0KMF3</accession>
<protein>
    <submittedName>
        <fullName evidence="1">Uncharacterized protein</fullName>
    </submittedName>
</protein>
<dbReference type="EMBL" id="KB744814">
    <property type="protein sequence ID" value="EOA94348.1"/>
    <property type="molecule type" value="Genomic_DNA"/>
</dbReference>
<keyword evidence="2" id="KW-1185">Reference proteome</keyword>
<dbReference type="AlphaFoldDB" id="R0KMF3"/>
<evidence type="ECO:0000313" key="2">
    <source>
        <dbReference type="Proteomes" id="UP000296049"/>
    </source>
</evidence>
<name>R0KMF3_ANAPL</name>
<proteinExistence type="predicted"/>
<sequence length="148" mass="15653">MSEFGANKRQRCCLRNGRCAAGTRCHTSSHPGPLEQQAVMEAAPSCGWQVGSTFPAVFQDDMRCCAGLCVISSELLMSHGSCGVNNLSASVSHLGVSNGSVTAVSKHPEGGHPANPEYGEACEAEDFSVAFWFCENSEQVMYQCTGAV</sequence>
<gene>
    <name evidence="1" type="ORF">Anapl_15577</name>
</gene>
<dbReference type="Proteomes" id="UP000296049">
    <property type="component" value="Unassembled WGS sequence"/>
</dbReference>